<dbReference type="InterPro" id="IPR010359">
    <property type="entry name" value="IrrE_HExxH"/>
</dbReference>
<organism evidence="3 4">
    <name type="scientific">Cellulomonas algicola</name>
    <dbReference type="NCBI Taxonomy" id="2071633"/>
    <lineage>
        <taxon>Bacteria</taxon>
        <taxon>Bacillati</taxon>
        <taxon>Actinomycetota</taxon>
        <taxon>Actinomycetes</taxon>
        <taxon>Micrococcales</taxon>
        <taxon>Cellulomonadaceae</taxon>
        <taxon>Cellulomonas</taxon>
    </lineage>
</organism>
<dbReference type="Proteomes" id="UP000288246">
    <property type="component" value="Unassembled WGS sequence"/>
</dbReference>
<dbReference type="SMART" id="SM00530">
    <property type="entry name" value="HTH_XRE"/>
    <property type="match status" value="1"/>
</dbReference>
<dbReference type="SUPFAM" id="SSF47413">
    <property type="entry name" value="lambda repressor-like DNA-binding domains"/>
    <property type="match status" value="1"/>
</dbReference>
<gene>
    <name evidence="3" type="ORF">CTKZ_31100</name>
</gene>
<evidence type="ECO:0000313" key="3">
    <source>
        <dbReference type="EMBL" id="GCD21548.1"/>
    </source>
</evidence>
<dbReference type="EMBL" id="BHYL01000304">
    <property type="protein sequence ID" value="GCD21548.1"/>
    <property type="molecule type" value="Genomic_DNA"/>
</dbReference>
<evidence type="ECO:0000259" key="2">
    <source>
        <dbReference type="PROSITE" id="PS50943"/>
    </source>
</evidence>
<dbReference type="OrthoDB" id="9794834at2"/>
<dbReference type="PANTHER" id="PTHR43236">
    <property type="entry name" value="ANTITOXIN HIGA1"/>
    <property type="match status" value="1"/>
</dbReference>
<sequence>MTSRDVDRHLHVVHSAPPSSGVSAPTLVDLARVFDPARLLQARRLAGRTKRSVAEELHVSPTAVSQWESGVTAPRPDHMGRLADFLGVPVEFLTAGRPYARLEADAAHFRSLRSTPARERDKAIAFTEQVWELTFALEKRVQFPPVNLPGFTGGEVQHTDFPTEPQAAARALRERWGLGTGPIPQMVRLMEKHGIVATLVSFAGGATKSVDAFSTSRLPRPVVVLTPDRANDVYRHRFTAAHELGHLLLHADDAPGDPVREKEADKFAAEFLTPSSSIVPSLPPRMDLAALDVLSGEWGVSVDSLVYRCREVGSISESTYRRAFQRLNQLRQVGLFRPQPATAHPGEVPALLSRAFDVAEADGFTITELAREMHCSVRRVRMLLGYEDSRPALKPI</sequence>
<dbReference type="Gene3D" id="1.10.260.40">
    <property type="entry name" value="lambda repressor-like DNA-binding domains"/>
    <property type="match status" value="1"/>
</dbReference>
<dbReference type="InterPro" id="IPR010982">
    <property type="entry name" value="Lambda_DNA-bd_dom_sf"/>
</dbReference>
<keyword evidence="3" id="KW-0238">DNA-binding</keyword>
<dbReference type="Pfam" id="PF01381">
    <property type="entry name" value="HTH_3"/>
    <property type="match status" value="1"/>
</dbReference>
<dbReference type="PANTHER" id="PTHR43236:SF1">
    <property type="entry name" value="BLL7220 PROTEIN"/>
    <property type="match status" value="1"/>
</dbReference>
<dbReference type="Gene3D" id="1.10.10.2910">
    <property type="match status" value="1"/>
</dbReference>
<reference evidence="3 4" key="1">
    <citation type="submission" date="2018-11" db="EMBL/GenBank/DDBJ databases">
        <title>Draft genome sequence of Cellulomonas takizawaensis strain TKZ-21.</title>
        <authorList>
            <person name="Yamamura H."/>
            <person name="Hayashi T."/>
            <person name="Hamada M."/>
            <person name="Serisawa Y."/>
            <person name="Matsuyama K."/>
            <person name="Nakagawa Y."/>
            <person name="Otoguro M."/>
            <person name="Yanagida F."/>
            <person name="Hayakawa M."/>
        </authorList>
    </citation>
    <scope>NUCLEOTIDE SEQUENCE [LARGE SCALE GENOMIC DNA]</scope>
    <source>
        <strain evidence="3 4">TKZ-21</strain>
    </source>
</reference>
<protein>
    <submittedName>
        <fullName evidence="3">DNA-binding protein</fullName>
    </submittedName>
</protein>
<keyword evidence="4" id="KW-1185">Reference proteome</keyword>
<comment type="similarity">
    <text evidence="1">Belongs to the short-chain fatty acyl-CoA assimilation regulator (ScfR) family.</text>
</comment>
<dbReference type="GO" id="GO:0003677">
    <property type="term" value="F:DNA binding"/>
    <property type="evidence" value="ECO:0007669"/>
    <property type="project" value="UniProtKB-KW"/>
</dbReference>
<dbReference type="CDD" id="cd00093">
    <property type="entry name" value="HTH_XRE"/>
    <property type="match status" value="1"/>
</dbReference>
<dbReference type="Pfam" id="PF06114">
    <property type="entry name" value="Peptidase_M78"/>
    <property type="match status" value="1"/>
</dbReference>
<dbReference type="InterPro" id="IPR052345">
    <property type="entry name" value="Rad_response_metalloprotease"/>
</dbReference>
<proteinExistence type="inferred from homology"/>
<feature type="domain" description="HTH cro/C1-type" evidence="2">
    <location>
        <begin position="39"/>
        <end position="93"/>
    </location>
</feature>
<name>A0A401V3R4_9CELL</name>
<dbReference type="PROSITE" id="PS50943">
    <property type="entry name" value="HTH_CROC1"/>
    <property type="match status" value="1"/>
</dbReference>
<evidence type="ECO:0000313" key="4">
    <source>
        <dbReference type="Proteomes" id="UP000288246"/>
    </source>
</evidence>
<comment type="caution">
    <text evidence="3">The sequence shown here is derived from an EMBL/GenBank/DDBJ whole genome shotgun (WGS) entry which is preliminary data.</text>
</comment>
<dbReference type="InterPro" id="IPR001387">
    <property type="entry name" value="Cro/C1-type_HTH"/>
</dbReference>
<evidence type="ECO:0000256" key="1">
    <source>
        <dbReference type="ARBA" id="ARBA00007227"/>
    </source>
</evidence>
<dbReference type="AlphaFoldDB" id="A0A401V3R4"/>
<accession>A0A401V3R4</accession>